<comment type="caution">
    <text evidence="3">The sequence shown here is derived from an EMBL/GenBank/DDBJ whole genome shotgun (WGS) entry which is preliminary data.</text>
</comment>
<evidence type="ECO:0000313" key="4">
    <source>
        <dbReference type="Proteomes" id="UP000565455"/>
    </source>
</evidence>
<sequence>MMSGYREITVPGEPSRARRPAPRRAAVQGDWRAVLVGALKATGATCRTSPGTVLGSLAALCAAGFVCVNALGYQTGRHPAPILPKLAQKAPAAREAAPAAKEPVREAARDPVRVIDPERVAAPAPAKPAARDAIGELIRSDETTASVTPKASPVRPAAKPAPKETKDAAKTAKPEKDGDPVMRAQKALSKLGYAVKPDGAMGPGTRAAIEKFERSAKLPVTGEATGRTLRELMARAGHG</sequence>
<feature type="region of interest" description="Disordered" evidence="1">
    <location>
        <begin position="1"/>
        <end position="24"/>
    </location>
</feature>
<dbReference type="Proteomes" id="UP000565455">
    <property type="component" value="Unassembled WGS sequence"/>
</dbReference>
<evidence type="ECO:0000259" key="2">
    <source>
        <dbReference type="Pfam" id="PF01471"/>
    </source>
</evidence>
<evidence type="ECO:0000256" key="1">
    <source>
        <dbReference type="SAM" id="MobiDB-lite"/>
    </source>
</evidence>
<feature type="region of interest" description="Disordered" evidence="1">
    <location>
        <begin position="140"/>
        <end position="180"/>
    </location>
</feature>
<dbReference type="Gene3D" id="1.10.101.10">
    <property type="entry name" value="PGBD-like superfamily/PGBD"/>
    <property type="match status" value="1"/>
</dbReference>
<evidence type="ECO:0000313" key="3">
    <source>
        <dbReference type="EMBL" id="MBA9061384.1"/>
    </source>
</evidence>
<dbReference type="SUPFAM" id="SSF47090">
    <property type="entry name" value="PGBD-like"/>
    <property type="match status" value="1"/>
</dbReference>
<proteinExistence type="predicted"/>
<feature type="compositionally biased region" description="Basic and acidic residues" evidence="1">
    <location>
        <begin position="161"/>
        <end position="180"/>
    </location>
</feature>
<feature type="domain" description="Peptidoglycan binding-like" evidence="2">
    <location>
        <begin position="178"/>
        <end position="232"/>
    </location>
</feature>
<keyword evidence="4" id="KW-1185">Reference proteome</keyword>
<reference evidence="3 4" key="1">
    <citation type="submission" date="2020-08" db="EMBL/GenBank/DDBJ databases">
        <title>Genomic Encyclopedia of Type Strains, Phase IV (KMG-IV): sequencing the most valuable type-strain genomes for metagenomic binning, comparative biology and taxonomic classification.</title>
        <authorList>
            <person name="Goeker M."/>
        </authorList>
    </citation>
    <scope>NUCLEOTIDE SEQUENCE [LARGE SCALE GENOMIC DNA]</scope>
    <source>
        <strain evidence="3 4">DSM 5686</strain>
    </source>
</reference>
<name>A0ABR6D5M0_9HYPH</name>
<accession>A0ABR6D5M0</accession>
<dbReference type="EMBL" id="JACJIM010000001">
    <property type="protein sequence ID" value="MBA9061384.1"/>
    <property type="molecule type" value="Genomic_DNA"/>
</dbReference>
<gene>
    <name evidence="3" type="ORF">GGQ91_000745</name>
</gene>
<dbReference type="Pfam" id="PF01471">
    <property type="entry name" value="PG_binding_1"/>
    <property type="match status" value="1"/>
</dbReference>
<dbReference type="InterPro" id="IPR036365">
    <property type="entry name" value="PGBD-like_sf"/>
</dbReference>
<dbReference type="InterPro" id="IPR036366">
    <property type="entry name" value="PGBDSf"/>
</dbReference>
<organism evidence="3 4">
    <name type="scientific">Methylobacterium fujisawaense</name>
    <dbReference type="NCBI Taxonomy" id="107400"/>
    <lineage>
        <taxon>Bacteria</taxon>
        <taxon>Pseudomonadati</taxon>
        <taxon>Pseudomonadota</taxon>
        <taxon>Alphaproteobacteria</taxon>
        <taxon>Hyphomicrobiales</taxon>
        <taxon>Methylobacteriaceae</taxon>
        <taxon>Methylobacterium</taxon>
    </lineage>
</organism>
<protein>
    <recommendedName>
        <fullName evidence="2">Peptidoglycan binding-like domain-containing protein</fullName>
    </recommendedName>
</protein>
<dbReference type="InterPro" id="IPR002477">
    <property type="entry name" value="Peptidoglycan-bd-like"/>
</dbReference>